<sequence>MQGGIKSNPLQQCKQIERHVQSHVELHSRP</sequence>
<feature type="compositionally biased region" description="Basic and acidic residues" evidence="1">
    <location>
        <begin position="15"/>
        <end position="30"/>
    </location>
</feature>
<accession>A0A2P2P402</accession>
<dbReference type="EMBL" id="GGEC01069000">
    <property type="protein sequence ID" value="MBX49484.1"/>
    <property type="molecule type" value="Transcribed_RNA"/>
</dbReference>
<dbReference type="AlphaFoldDB" id="A0A2P2P402"/>
<name>A0A2P2P402_RHIMU</name>
<protein>
    <submittedName>
        <fullName evidence="2">Uncharacterized protein</fullName>
    </submittedName>
</protein>
<feature type="region of interest" description="Disordered" evidence="1">
    <location>
        <begin position="1"/>
        <end position="30"/>
    </location>
</feature>
<reference evidence="2" key="1">
    <citation type="submission" date="2018-02" db="EMBL/GenBank/DDBJ databases">
        <title>Rhizophora mucronata_Transcriptome.</title>
        <authorList>
            <person name="Meera S.P."/>
            <person name="Sreeshan A."/>
            <person name="Augustine A."/>
        </authorList>
    </citation>
    <scope>NUCLEOTIDE SEQUENCE</scope>
    <source>
        <tissue evidence="2">Leaf</tissue>
    </source>
</reference>
<proteinExistence type="predicted"/>
<organism evidence="2">
    <name type="scientific">Rhizophora mucronata</name>
    <name type="common">Asiatic mangrove</name>
    <dbReference type="NCBI Taxonomy" id="61149"/>
    <lineage>
        <taxon>Eukaryota</taxon>
        <taxon>Viridiplantae</taxon>
        <taxon>Streptophyta</taxon>
        <taxon>Embryophyta</taxon>
        <taxon>Tracheophyta</taxon>
        <taxon>Spermatophyta</taxon>
        <taxon>Magnoliopsida</taxon>
        <taxon>eudicotyledons</taxon>
        <taxon>Gunneridae</taxon>
        <taxon>Pentapetalae</taxon>
        <taxon>rosids</taxon>
        <taxon>fabids</taxon>
        <taxon>Malpighiales</taxon>
        <taxon>Rhizophoraceae</taxon>
        <taxon>Rhizophora</taxon>
    </lineage>
</organism>
<evidence type="ECO:0000256" key="1">
    <source>
        <dbReference type="SAM" id="MobiDB-lite"/>
    </source>
</evidence>
<evidence type="ECO:0000313" key="2">
    <source>
        <dbReference type="EMBL" id="MBX49484.1"/>
    </source>
</evidence>